<proteinExistence type="inferred from homology"/>
<accession>A0A7W5ZM87</accession>
<dbReference type="Gene3D" id="2.60.120.10">
    <property type="entry name" value="Jelly Rolls"/>
    <property type="match status" value="2"/>
</dbReference>
<dbReference type="AlphaFoldDB" id="A0A7W5ZM87"/>
<dbReference type="Pfam" id="PF02678">
    <property type="entry name" value="Pirin"/>
    <property type="match status" value="1"/>
</dbReference>
<comment type="similarity">
    <text evidence="1 2">Belongs to the pirin family.</text>
</comment>
<feature type="domain" description="Quercetin 2,3-dioxygenase C-terminal cupin" evidence="4">
    <location>
        <begin position="164"/>
        <end position="222"/>
    </location>
</feature>
<evidence type="ECO:0008006" key="7">
    <source>
        <dbReference type="Google" id="ProtNLM"/>
    </source>
</evidence>
<dbReference type="InterPro" id="IPR012093">
    <property type="entry name" value="Pirin"/>
</dbReference>
<dbReference type="EMBL" id="JACIBY010000006">
    <property type="protein sequence ID" value="MBB3839260.1"/>
    <property type="molecule type" value="Genomic_DNA"/>
</dbReference>
<dbReference type="PANTHER" id="PTHR43212">
    <property type="entry name" value="QUERCETIN 2,3-DIOXYGENASE"/>
    <property type="match status" value="1"/>
</dbReference>
<feature type="domain" description="Pirin N-terminal" evidence="3">
    <location>
        <begin position="14"/>
        <end position="123"/>
    </location>
</feature>
<evidence type="ECO:0000256" key="1">
    <source>
        <dbReference type="ARBA" id="ARBA00008416"/>
    </source>
</evidence>
<evidence type="ECO:0000256" key="2">
    <source>
        <dbReference type="RuleBase" id="RU003457"/>
    </source>
</evidence>
<evidence type="ECO:0000259" key="3">
    <source>
        <dbReference type="Pfam" id="PF02678"/>
    </source>
</evidence>
<keyword evidence="6" id="KW-1185">Reference proteome</keyword>
<comment type="caution">
    <text evidence="5">The sequence shown here is derived from an EMBL/GenBank/DDBJ whole genome shotgun (WGS) entry which is preliminary data.</text>
</comment>
<dbReference type="InterPro" id="IPR041602">
    <property type="entry name" value="Quercetinase_C"/>
</dbReference>
<dbReference type="InterPro" id="IPR011051">
    <property type="entry name" value="RmlC_Cupin_sf"/>
</dbReference>
<sequence length="225" mass="25482">MTQIDAVIFLADQRGVSQLDWFRSYHSFNFGAYRAENREPFGALRVLNDDTLDYERSIEMTVDQATDVVLIPLVGALEYENSLHQTGFVEAGQVQVFSAKEGMSYKVTNPYPDHLVNFLQIWLKRPPEDFTPKTEMNTFNFSQKNQLLPLFNACVPGFIGRYDGRAEDSYQVQSAGKGVYVFVIEGAFEVQNRLLHARDGLSLSSVTEVEFEALSNDAMLLILET</sequence>
<name>A0A7W5ZM87_9BACT</name>
<dbReference type="Proteomes" id="UP000541352">
    <property type="component" value="Unassembled WGS sequence"/>
</dbReference>
<evidence type="ECO:0000259" key="4">
    <source>
        <dbReference type="Pfam" id="PF17954"/>
    </source>
</evidence>
<dbReference type="RefSeq" id="WP_183975357.1">
    <property type="nucleotide sequence ID" value="NZ_JACIBY010000006.1"/>
</dbReference>
<protein>
    <recommendedName>
        <fullName evidence="7">Pirin</fullName>
    </recommendedName>
</protein>
<dbReference type="InterPro" id="IPR014710">
    <property type="entry name" value="RmlC-like_jellyroll"/>
</dbReference>
<dbReference type="Pfam" id="PF17954">
    <property type="entry name" value="Pirin_C_2"/>
    <property type="match status" value="1"/>
</dbReference>
<gene>
    <name evidence="5" type="ORF">FHS57_003266</name>
</gene>
<reference evidence="5 6" key="1">
    <citation type="submission" date="2020-08" db="EMBL/GenBank/DDBJ databases">
        <title>Genomic Encyclopedia of Type Strains, Phase IV (KMG-IV): sequencing the most valuable type-strain genomes for metagenomic binning, comparative biology and taxonomic classification.</title>
        <authorList>
            <person name="Goeker M."/>
        </authorList>
    </citation>
    <scope>NUCLEOTIDE SEQUENCE [LARGE SCALE GENOMIC DNA]</scope>
    <source>
        <strain evidence="5 6">DSM 17976</strain>
    </source>
</reference>
<evidence type="ECO:0000313" key="6">
    <source>
        <dbReference type="Proteomes" id="UP000541352"/>
    </source>
</evidence>
<organism evidence="5 6">
    <name type="scientific">Runella defluvii</name>
    <dbReference type="NCBI Taxonomy" id="370973"/>
    <lineage>
        <taxon>Bacteria</taxon>
        <taxon>Pseudomonadati</taxon>
        <taxon>Bacteroidota</taxon>
        <taxon>Cytophagia</taxon>
        <taxon>Cytophagales</taxon>
        <taxon>Spirosomataceae</taxon>
        <taxon>Runella</taxon>
    </lineage>
</organism>
<dbReference type="InterPro" id="IPR003829">
    <property type="entry name" value="Pirin_N_dom"/>
</dbReference>
<dbReference type="PANTHER" id="PTHR43212:SF3">
    <property type="entry name" value="QUERCETIN 2,3-DIOXYGENASE"/>
    <property type="match status" value="1"/>
</dbReference>
<evidence type="ECO:0000313" key="5">
    <source>
        <dbReference type="EMBL" id="MBB3839260.1"/>
    </source>
</evidence>
<dbReference type="SUPFAM" id="SSF51182">
    <property type="entry name" value="RmlC-like cupins"/>
    <property type="match status" value="1"/>
</dbReference>